<organism evidence="2 3">
    <name type="scientific">Caerostris extrusa</name>
    <name type="common">Bark spider</name>
    <name type="synonym">Caerostris bankana</name>
    <dbReference type="NCBI Taxonomy" id="172846"/>
    <lineage>
        <taxon>Eukaryota</taxon>
        <taxon>Metazoa</taxon>
        <taxon>Ecdysozoa</taxon>
        <taxon>Arthropoda</taxon>
        <taxon>Chelicerata</taxon>
        <taxon>Arachnida</taxon>
        <taxon>Araneae</taxon>
        <taxon>Araneomorphae</taxon>
        <taxon>Entelegynae</taxon>
        <taxon>Araneoidea</taxon>
        <taxon>Araneidae</taxon>
        <taxon>Caerostris</taxon>
    </lineage>
</organism>
<protein>
    <submittedName>
        <fullName evidence="2">Uncharacterized protein</fullName>
    </submittedName>
</protein>
<accession>A0AAV4PS31</accession>
<keyword evidence="3" id="KW-1185">Reference proteome</keyword>
<evidence type="ECO:0000256" key="1">
    <source>
        <dbReference type="SAM" id="MobiDB-lite"/>
    </source>
</evidence>
<proteinExistence type="predicted"/>
<evidence type="ECO:0000313" key="2">
    <source>
        <dbReference type="EMBL" id="GIX99838.1"/>
    </source>
</evidence>
<evidence type="ECO:0000313" key="3">
    <source>
        <dbReference type="Proteomes" id="UP001054945"/>
    </source>
</evidence>
<dbReference type="Proteomes" id="UP001054945">
    <property type="component" value="Unassembled WGS sequence"/>
</dbReference>
<dbReference type="AlphaFoldDB" id="A0AAV4PS31"/>
<name>A0AAV4PS31_CAEEX</name>
<feature type="region of interest" description="Disordered" evidence="1">
    <location>
        <begin position="1"/>
        <end position="44"/>
    </location>
</feature>
<reference evidence="2 3" key="1">
    <citation type="submission" date="2021-06" db="EMBL/GenBank/DDBJ databases">
        <title>Caerostris extrusa draft genome.</title>
        <authorList>
            <person name="Kono N."/>
            <person name="Arakawa K."/>
        </authorList>
    </citation>
    <scope>NUCLEOTIDE SEQUENCE [LARGE SCALE GENOMIC DNA]</scope>
</reference>
<dbReference type="EMBL" id="BPLR01005104">
    <property type="protein sequence ID" value="GIX99838.1"/>
    <property type="molecule type" value="Genomic_DNA"/>
</dbReference>
<sequence>MDVSTKGNGPSEDHPEVPSPLEVDATQNSNAPEKVTPEGMGRQVSTAYKEMDVIDTIIAQSRRSDLPQDYIQMNETLKQKRRFLVEWNIPYNANTNVLTELNSDHLPIIIDVEMSKPPHNFNTNWHDYNYHLQNTDLNSFTIDSKESADKAIKNFTNAMHTAHDKASKPKHFHSHIKLLPEIKSKIKERNRTRKLWQRTRDPTLKN</sequence>
<comment type="caution">
    <text evidence="2">The sequence shown here is derived from an EMBL/GenBank/DDBJ whole genome shotgun (WGS) entry which is preliminary data.</text>
</comment>
<gene>
    <name evidence="2" type="ORF">CEXT_9181</name>
</gene>